<dbReference type="PANTHER" id="PTHR43861">
    <property type="entry name" value="TRANS-ACONITATE 2-METHYLTRANSFERASE-RELATED"/>
    <property type="match status" value="1"/>
</dbReference>
<protein>
    <submittedName>
        <fullName evidence="1">SAM-dependent methyltransferase</fullName>
    </submittedName>
</protein>
<dbReference type="EMBL" id="QBMP01000018">
    <property type="protein sequence ID" value="PZO59623.1"/>
    <property type="molecule type" value="Genomic_DNA"/>
</dbReference>
<dbReference type="Pfam" id="PF13489">
    <property type="entry name" value="Methyltransf_23"/>
    <property type="match status" value="1"/>
</dbReference>
<name>A0A2W4XQA4_9CYAN</name>
<comment type="caution">
    <text evidence="1">The sequence shown here is derived from an EMBL/GenBank/DDBJ whole genome shotgun (WGS) entry which is preliminary data.</text>
</comment>
<gene>
    <name evidence="1" type="ORF">DCF15_03270</name>
</gene>
<dbReference type="CDD" id="cd02440">
    <property type="entry name" value="AdoMet_MTases"/>
    <property type="match status" value="1"/>
</dbReference>
<dbReference type="InterPro" id="IPR029063">
    <property type="entry name" value="SAM-dependent_MTases_sf"/>
</dbReference>
<dbReference type="Gene3D" id="3.40.50.150">
    <property type="entry name" value="Vaccinia Virus protein VP39"/>
    <property type="match status" value="1"/>
</dbReference>
<accession>A0A2W4XQA4</accession>
<dbReference type="AlphaFoldDB" id="A0A2W4XQA4"/>
<dbReference type="Proteomes" id="UP000249794">
    <property type="component" value="Unassembled WGS sequence"/>
</dbReference>
<evidence type="ECO:0000313" key="2">
    <source>
        <dbReference type="Proteomes" id="UP000249794"/>
    </source>
</evidence>
<keyword evidence="1" id="KW-0489">Methyltransferase</keyword>
<keyword evidence="1" id="KW-0808">Transferase</keyword>
<reference evidence="1 2" key="2">
    <citation type="submission" date="2018-06" db="EMBL/GenBank/DDBJ databases">
        <title>Metagenomic assembly of (sub)arctic Cyanobacteria and their associated microbiome from non-axenic cultures.</title>
        <authorList>
            <person name="Baurain D."/>
        </authorList>
    </citation>
    <scope>NUCLEOTIDE SEQUENCE [LARGE SCALE GENOMIC DNA]</scope>
    <source>
        <strain evidence="1">ULC027bin1</strain>
    </source>
</reference>
<organism evidence="1 2">
    <name type="scientific">Phormidesmis priestleyi</name>
    <dbReference type="NCBI Taxonomy" id="268141"/>
    <lineage>
        <taxon>Bacteria</taxon>
        <taxon>Bacillati</taxon>
        <taxon>Cyanobacteriota</taxon>
        <taxon>Cyanophyceae</taxon>
        <taxon>Leptolyngbyales</taxon>
        <taxon>Leptolyngbyaceae</taxon>
        <taxon>Phormidesmis</taxon>
    </lineage>
</organism>
<proteinExistence type="predicted"/>
<reference evidence="2" key="1">
    <citation type="submission" date="2018-04" db="EMBL/GenBank/DDBJ databases">
        <authorList>
            <person name="Cornet L."/>
        </authorList>
    </citation>
    <scope>NUCLEOTIDE SEQUENCE [LARGE SCALE GENOMIC DNA]</scope>
</reference>
<evidence type="ECO:0000313" key="1">
    <source>
        <dbReference type="EMBL" id="PZO59623.1"/>
    </source>
</evidence>
<dbReference type="GO" id="GO:0032259">
    <property type="term" value="P:methylation"/>
    <property type="evidence" value="ECO:0007669"/>
    <property type="project" value="UniProtKB-KW"/>
</dbReference>
<dbReference type="SUPFAM" id="SSF53335">
    <property type="entry name" value="S-adenosyl-L-methionine-dependent methyltransferases"/>
    <property type="match status" value="1"/>
</dbReference>
<sequence length="370" mass="41880">MSNFYRAFEDELRGSRDVIKSRLRVYLPFVKLLKTNIYPDGQVVDLGCGRGEWLEILKEADINFLGVDLDDGMISTCHQNGLNVEKDDLILFLKRLPSESQVVVSGFHLVEHLDFTDLQTLVQEALRVLKPAGLLILETPNPENILVGTSRFYLDPTHRSPIPPETLSFLLNYYGFKRVKVLRLQESKEDVSKRLNLMDVLNGVSPDYSVVAQKNADGECLAVMDEAFTQEYGLTLEAVAIRYQEQLTKRLSSLESSVRSLEASFSEIVNSRSWRLTAPLRSASRAARAGRQRLKTTLIRIIASIVARPKLKSFLVRFLDRVPRLKSRLALMMIADNSMHVISNHVSKAPQLSPRAAQILEDLKQAMKRV</sequence>
<dbReference type="GO" id="GO:0008168">
    <property type="term" value="F:methyltransferase activity"/>
    <property type="evidence" value="ECO:0007669"/>
    <property type="project" value="UniProtKB-KW"/>
</dbReference>